<dbReference type="PROSITE" id="PS50983">
    <property type="entry name" value="FE_B12_PBP"/>
    <property type="match status" value="1"/>
</dbReference>
<dbReference type="Pfam" id="PF01497">
    <property type="entry name" value="Peripla_BP_2"/>
    <property type="match status" value="1"/>
</dbReference>
<dbReference type="GO" id="GO:0030288">
    <property type="term" value="C:outer membrane-bounded periplasmic space"/>
    <property type="evidence" value="ECO:0007669"/>
    <property type="project" value="TreeGrafter"/>
</dbReference>
<dbReference type="InterPro" id="IPR051313">
    <property type="entry name" value="Bact_iron-sidero_bind"/>
</dbReference>
<dbReference type="CDD" id="cd01146">
    <property type="entry name" value="FhuD"/>
    <property type="match status" value="1"/>
</dbReference>
<dbReference type="Proteomes" id="UP000266634">
    <property type="component" value="Unassembled WGS sequence"/>
</dbReference>
<dbReference type="HOGENOM" id="CLU_038034_10_1_11"/>
<dbReference type="AlphaFoldDB" id="A0A0D5CEV2"/>
<evidence type="ECO:0000259" key="6">
    <source>
        <dbReference type="PROSITE" id="PS50983"/>
    </source>
</evidence>
<reference evidence="8 10" key="2">
    <citation type="submission" date="2018-08" db="EMBL/GenBank/DDBJ databases">
        <title>Genome Sequence of Clavibacter michiganensis Subspecies type strains, and the Atypical Peach-Colored Strains Isolated from Tomato.</title>
        <authorList>
            <person name="Osdaghi E."/>
            <person name="Portier P."/>
            <person name="Briand M."/>
            <person name="Jacques M.-A."/>
        </authorList>
    </citation>
    <scope>NUCLEOTIDE SEQUENCE [LARGE SCALE GENOMIC DNA]</scope>
    <source>
        <strain evidence="8 10">CFBP 6488</strain>
    </source>
</reference>
<comment type="similarity">
    <text evidence="2">Belongs to the bacterial solute-binding protein 8 family.</text>
</comment>
<name>A0A0D5CEV2_9MICO</name>
<proteinExistence type="inferred from homology"/>
<evidence type="ECO:0000256" key="1">
    <source>
        <dbReference type="ARBA" id="ARBA00004196"/>
    </source>
</evidence>
<sequence length="329" mass="33424">MITRRRTLAMTALAAATALTLTACGTTEEATTGAGATPSGEQITLTDGTGAEVTLDGPATKVVGTEWNVVENLVSLGVDPVGVADVAGYSAWSSAVPLVNEPADIGTRGEPSVETIASLAPDLIVATTDLPADAITQLKAIAPVLQVNSADGSKQIQQSEDNLELIAKATGTEDKATEVIGAYDQAVTDAKAKLDAAGLAGSKFLFADAYVDAGAVTIRPFGNGSLIGDVTTELGLENAWTGEVDPAYGLGSTDVEGLTTVGDVQFLYNSNSTQGDDPFATTLAGNAVWQSLPFVTAGDVHRMPDGIWAFGGPASMTAYAKAVSDLLAG</sequence>
<keyword evidence="3" id="KW-0813">Transport</keyword>
<feature type="domain" description="Fe/B12 periplasmic-binding" evidence="6">
    <location>
        <begin position="61"/>
        <end position="329"/>
    </location>
</feature>
<organism evidence="7 9">
    <name type="scientific">Clavibacter michiganensis subsp. insidiosus</name>
    <dbReference type="NCBI Taxonomy" id="33014"/>
    <lineage>
        <taxon>Bacteria</taxon>
        <taxon>Bacillati</taxon>
        <taxon>Actinomycetota</taxon>
        <taxon>Actinomycetes</taxon>
        <taxon>Micrococcales</taxon>
        <taxon>Microbacteriaceae</taxon>
        <taxon>Clavibacter</taxon>
    </lineage>
</organism>
<dbReference type="OrthoDB" id="9793175at2"/>
<evidence type="ECO:0000313" key="7">
    <source>
        <dbReference type="EMBL" id="AJW77835.1"/>
    </source>
</evidence>
<dbReference type="PANTHER" id="PTHR30532">
    <property type="entry name" value="IRON III DICITRATE-BINDING PERIPLASMIC PROTEIN"/>
    <property type="match status" value="1"/>
</dbReference>
<dbReference type="RefSeq" id="WP_045526094.1">
    <property type="nucleotide sequence ID" value="NZ_CP011043.1"/>
</dbReference>
<gene>
    <name evidence="8" type="ORF">DZF93_09855</name>
    <name evidence="7" type="ORF">VO01_00520</name>
</gene>
<accession>A0A0D5CEV2</accession>
<feature type="chain" id="PRO_5038208721" evidence="5">
    <location>
        <begin position="24"/>
        <end position="329"/>
    </location>
</feature>
<dbReference type="PATRIC" id="fig|33014.5.peg.116"/>
<dbReference type="KEGG" id="cmh:VO01_00520"/>
<dbReference type="SUPFAM" id="SSF53807">
    <property type="entry name" value="Helical backbone' metal receptor"/>
    <property type="match status" value="1"/>
</dbReference>
<keyword evidence="4 5" id="KW-0732">Signal</keyword>
<evidence type="ECO:0000256" key="3">
    <source>
        <dbReference type="ARBA" id="ARBA00022448"/>
    </source>
</evidence>
<dbReference type="Proteomes" id="UP000032604">
    <property type="component" value="Chromosome"/>
</dbReference>
<dbReference type="EMBL" id="CP011043">
    <property type="protein sequence ID" value="AJW77835.1"/>
    <property type="molecule type" value="Genomic_DNA"/>
</dbReference>
<dbReference type="Gene3D" id="3.40.50.1980">
    <property type="entry name" value="Nitrogenase molybdenum iron protein domain"/>
    <property type="match status" value="2"/>
</dbReference>
<protein>
    <submittedName>
        <fullName evidence="7 8">ABC transporter substrate-binding protein</fullName>
    </submittedName>
</protein>
<comment type="subcellular location">
    <subcellularLocation>
        <location evidence="1">Cell envelope</location>
    </subcellularLocation>
</comment>
<evidence type="ECO:0000313" key="10">
    <source>
        <dbReference type="Proteomes" id="UP000266634"/>
    </source>
</evidence>
<dbReference type="EMBL" id="QWEA01000369">
    <property type="protein sequence ID" value="RIJ29945.1"/>
    <property type="molecule type" value="Genomic_DNA"/>
</dbReference>
<dbReference type="PROSITE" id="PS51257">
    <property type="entry name" value="PROKAR_LIPOPROTEIN"/>
    <property type="match status" value="1"/>
</dbReference>
<evidence type="ECO:0000313" key="8">
    <source>
        <dbReference type="EMBL" id="RIJ29945.1"/>
    </source>
</evidence>
<evidence type="ECO:0000313" key="9">
    <source>
        <dbReference type="Proteomes" id="UP000032604"/>
    </source>
</evidence>
<dbReference type="PANTHER" id="PTHR30532:SF1">
    <property type="entry name" value="IRON(3+)-HYDROXAMATE-BINDING PROTEIN FHUD"/>
    <property type="match status" value="1"/>
</dbReference>
<feature type="signal peptide" evidence="5">
    <location>
        <begin position="1"/>
        <end position="23"/>
    </location>
</feature>
<evidence type="ECO:0000256" key="2">
    <source>
        <dbReference type="ARBA" id="ARBA00008814"/>
    </source>
</evidence>
<dbReference type="InterPro" id="IPR002491">
    <property type="entry name" value="ABC_transptr_periplasmic_BD"/>
</dbReference>
<reference evidence="7 9" key="1">
    <citation type="journal article" date="2015" name="Genome Announc.">
        <title>Complete Genome Sequence of Clavibacter michiganensis subsp. insidiosus R1-1 Using PacBio Single-Molecule Real-Time Technology.</title>
        <authorList>
            <person name="Lu Y."/>
            <person name="Samac D.A."/>
            <person name="Glazebrook J."/>
            <person name="Ishimaru C.A."/>
        </authorList>
    </citation>
    <scope>NUCLEOTIDE SEQUENCE [LARGE SCALE GENOMIC DNA]</scope>
    <source>
        <strain evidence="7 9">R1-1</strain>
    </source>
</reference>
<evidence type="ECO:0000256" key="5">
    <source>
        <dbReference type="SAM" id="SignalP"/>
    </source>
</evidence>
<evidence type="ECO:0000256" key="4">
    <source>
        <dbReference type="ARBA" id="ARBA00022729"/>
    </source>
</evidence>
<dbReference type="GO" id="GO:1901678">
    <property type="term" value="P:iron coordination entity transport"/>
    <property type="evidence" value="ECO:0007669"/>
    <property type="project" value="UniProtKB-ARBA"/>
</dbReference>